<sequence length="134" mass="15871">IPKYILENLDWWKVSLTSGSSSTIKRDKFNLVIYSDASNTGWGATDGRRKIYKFWNKEQKSWHINYKELLAVKYAVENLASERRNCRILLRVDNTTAIAYINKMGSVKFQKFNELARKIWQWAEKRKIILMASY</sequence>
<dbReference type="InParanoid" id="E2C0N8"/>
<reference evidence="1 2" key="1">
    <citation type="journal article" date="2010" name="Science">
        <title>Genomic comparison of the ants Camponotus floridanus and Harpegnathos saltator.</title>
        <authorList>
            <person name="Bonasio R."/>
            <person name="Zhang G."/>
            <person name="Ye C."/>
            <person name="Mutti N.S."/>
            <person name="Fang X."/>
            <person name="Qin N."/>
            <person name="Donahue G."/>
            <person name="Yang P."/>
            <person name="Li Q."/>
            <person name="Li C."/>
            <person name="Zhang P."/>
            <person name="Huang Z."/>
            <person name="Berger S.L."/>
            <person name="Reinberg D."/>
            <person name="Wang J."/>
            <person name="Liebig J."/>
        </authorList>
    </citation>
    <scope>NUCLEOTIDE SEQUENCE [LARGE SCALE GENOMIC DNA]</scope>
    <source>
        <strain evidence="1 2">R22 G/1</strain>
    </source>
</reference>
<dbReference type="EMBL" id="GL451832">
    <property type="protein sequence ID" value="EFN78492.1"/>
    <property type="molecule type" value="Genomic_DNA"/>
</dbReference>
<keyword evidence="2" id="KW-1185">Reference proteome</keyword>
<dbReference type="InterPro" id="IPR052055">
    <property type="entry name" value="Hepadnavirus_pol/RT"/>
</dbReference>
<dbReference type="PANTHER" id="PTHR33050:SF7">
    <property type="entry name" value="RIBONUCLEASE H"/>
    <property type="match status" value="1"/>
</dbReference>
<organism evidence="2">
    <name type="scientific">Harpegnathos saltator</name>
    <name type="common">Jerdon's jumping ant</name>
    <dbReference type="NCBI Taxonomy" id="610380"/>
    <lineage>
        <taxon>Eukaryota</taxon>
        <taxon>Metazoa</taxon>
        <taxon>Ecdysozoa</taxon>
        <taxon>Arthropoda</taxon>
        <taxon>Hexapoda</taxon>
        <taxon>Insecta</taxon>
        <taxon>Pterygota</taxon>
        <taxon>Neoptera</taxon>
        <taxon>Endopterygota</taxon>
        <taxon>Hymenoptera</taxon>
        <taxon>Apocrita</taxon>
        <taxon>Aculeata</taxon>
        <taxon>Formicoidea</taxon>
        <taxon>Formicidae</taxon>
        <taxon>Ponerinae</taxon>
        <taxon>Ponerini</taxon>
        <taxon>Harpegnathos</taxon>
    </lineage>
</organism>
<dbReference type="AlphaFoldDB" id="E2C0N8"/>
<dbReference type="OMA" id="KSWHINY"/>
<dbReference type="Gene3D" id="3.30.420.10">
    <property type="entry name" value="Ribonuclease H-like superfamily/Ribonuclease H"/>
    <property type="match status" value="1"/>
</dbReference>
<dbReference type="SUPFAM" id="SSF53098">
    <property type="entry name" value="Ribonuclease H-like"/>
    <property type="match status" value="1"/>
</dbReference>
<dbReference type="PANTHER" id="PTHR33050">
    <property type="entry name" value="REVERSE TRANSCRIPTASE DOMAIN-CONTAINING PROTEIN"/>
    <property type="match status" value="1"/>
</dbReference>
<evidence type="ECO:0000313" key="2">
    <source>
        <dbReference type="Proteomes" id="UP000008237"/>
    </source>
</evidence>
<dbReference type="CDD" id="cd09275">
    <property type="entry name" value="RNase_HI_RT_DIRS1"/>
    <property type="match status" value="1"/>
</dbReference>
<dbReference type="InterPro" id="IPR012337">
    <property type="entry name" value="RNaseH-like_sf"/>
</dbReference>
<evidence type="ECO:0008006" key="3">
    <source>
        <dbReference type="Google" id="ProtNLM"/>
    </source>
</evidence>
<protein>
    <recommendedName>
        <fullName evidence="3">RNase H type-1 domain-containing protein</fullName>
    </recommendedName>
</protein>
<dbReference type="InterPro" id="IPR036397">
    <property type="entry name" value="RNaseH_sf"/>
</dbReference>
<name>E2C0N8_HARSA</name>
<dbReference type="Proteomes" id="UP000008237">
    <property type="component" value="Unassembled WGS sequence"/>
</dbReference>
<accession>E2C0N8</accession>
<proteinExistence type="predicted"/>
<feature type="non-terminal residue" evidence="1">
    <location>
        <position position="134"/>
    </location>
</feature>
<dbReference type="GO" id="GO:0003676">
    <property type="term" value="F:nucleic acid binding"/>
    <property type="evidence" value="ECO:0007669"/>
    <property type="project" value="InterPro"/>
</dbReference>
<dbReference type="STRING" id="610380.E2C0N8"/>
<gene>
    <name evidence="1" type="ORF">EAI_11211</name>
</gene>
<evidence type="ECO:0000313" key="1">
    <source>
        <dbReference type="EMBL" id="EFN78492.1"/>
    </source>
</evidence>
<feature type="non-terminal residue" evidence="1">
    <location>
        <position position="1"/>
    </location>
</feature>